<dbReference type="PROSITE" id="PS50144">
    <property type="entry name" value="MATH"/>
    <property type="match status" value="1"/>
</dbReference>
<gene>
    <name evidence="3" type="ORF">F8M41_010505</name>
</gene>
<dbReference type="SUPFAM" id="SSF54695">
    <property type="entry name" value="POZ domain"/>
    <property type="match status" value="1"/>
</dbReference>
<sequence>MFQKEYDIAITSPNNPYVSTYSWKIPNFQKAIKEYSHNKYFYSKQFWVPYTSLWRLKVYPNGNQQNNFVDIFLEAVQTPYEHYNNILTRGRNFRLQVEIIYHVTQDSNNFDDDETIENDNNISHLVDLPSNSRYMGYQFGFDNFKDYGYNRFLSFSKIFPDDNKLKEFDLIFHLLLFNDYKYMETDKGYVCKMEKFFENETLADIEIILDCDTRIKAHKVILIAGSTYFEKMLQGGWSESTSDSIKIHNLGYKTFRVILFYLYGNKLMDINDDDLELLKDVYMQADMMGLTELLKFVVNRMCRMVNEFNFEDVLKFCWGKDHCIPLKESTLNFISAYVKTVKLSKNMEHIKKSTNHEVIAYSKIWEKKTE</sequence>
<evidence type="ECO:0000259" key="1">
    <source>
        <dbReference type="PROSITE" id="PS50097"/>
    </source>
</evidence>
<evidence type="ECO:0000259" key="2">
    <source>
        <dbReference type="PROSITE" id="PS50144"/>
    </source>
</evidence>
<dbReference type="PROSITE" id="PS50097">
    <property type="entry name" value="BTB"/>
    <property type="match status" value="1"/>
</dbReference>
<keyword evidence="4" id="KW-1185">Reference proteome</keyword>
<organism evidence="3 4">
    <name type="scientific">Gigaspora margarita</name>
    <dbReference type="NCBI Taxonomy" id="4874"/>
    <lineage>
        <taxon>Eukaryota</taxon>
        <taxon>Fungi</taxon>
        <taxon>Fungi incertae sedis</taxon>
        <taxon>Mucoromycota</taxon>
        <taxon>Glomeromycotina</taxon>
        <taxon>Glomeromycetes</taxon>
        <taxon>Diversisporales</taxon>
        <taxon>Gigasporaceae</taxon>
        <taxon>Gigaspora</taxon>
    </lineage>
</organism>
<comment type="caution">
    <text evidence="3">The sequence shown here is derived from an EMBL/GenBank/DDBJ whole genome shotgun (WGS) entry which is preliminary data.</text>
</comment>
<dbReference type="PANTHER" id="PTHR24413">
    <property type="entry name" value="SPECKLE-TYPE POZ PROTEIN"/>
    <property type="match status" value="1"/>
</dbReference>
<dbReference type="Gene3D" id="2.60.210.10">
    <property type="entry name" value="Apoptosis, Tumor Necrosis Factor Receptor Associated Protein 2, Chain A"/>
    <property type="match status" value="1"/>
</dbReference>
<dbReference type="InterPro" id="IPR008974">
    <property type="entry name" value="TRAF-like"/>
</dbReference>
<dbReference type="EMBL" id="WTPW01002186">
    <property type="protein sequence ID" value="KAF0392557.1"/>
    <property type="molecule type" value="Genomic_DNA"/>
</dbReference>
<dbReference type="AlphaFoldDB" id="A0A8H4A393"/>
<accession>A0A8H4A393</accession>
<dbReference type="Gene3D" id="3.30.710.10">
    <property type="entry name" value="Potassium Channel Kv1.1, Chain A"/>
    <property type="match status" value="1"/>
</dbReference>
<feature type="domain" description="BTB" evidence="1">
    <location>
        <begin position="203"/>
        <end position="267"/>
    </location>
</feature>
<dbReference type="SUPFAM" id="SSF49599">
    <property type="entry name" value="TRAF domain-like"/>
    <property type="match status" value="1"/>
</dbReference>
<feature type="domain" description="MATH" evidence="2">
    <location>
        <begin position="18"/>
        <end position="176"/>
    </location>
</feature>
<dbReference type="SMART" id="SM00225">
    <property type="entry name" value="BTB"/>
    <property type="match status" value="1"/>
</dbReference>
<reference evidence="3 4" key="1">
    <citation type="journal article" date="2019" name="Environ. Microbiol.">
        <title>At the nexus of three kingdoms: the genome of the mycorrhizal fungus Gigaspora margarita provides insights into plant, endobacterial and fungal interactions.</title>
        <authorList>
            <person name="Venice F."/>
            <person name="Ghignone S."/>
            <person name="Salvioli di Fossalunga A."/>
            <person name="Amselem J."/>
            <person name="Novero M."/>
            <person name="Xianan X."/>
            <person name="Sedzielewska Toro K."/>
            <person name="Morin E."/>
            <person name="Lipzen A."/>
            <person name="Grigoriev I.V."/>
            <person name="Henrissat B."/>
            <person name="Martin F.M."/>
            <person name="Bonfante P."/>
        </authorList>
    </citation>
    <scope>NUCLEOTIDE SEQUENCE [LARGE SCALE GENOMIC DNA]</scope>
    <source>
        <strain evidence="3 4">BEG34</strain>
    </source>
</reference>
<dbReference type="InterPro" id="IPR000210">
    <property type="entry name" value="BTB/POZ_dom"/>
</dbReference>
<dbReference type="GO" id="GO:0030163">
    <property type="term" value="P:protein catabolic process"/>
    <property type="evidence" value="ECO:0007669"/>
    <property type="project" value="UniProtKB-ARBA"/>
</dbReference>
<evidence type="ECO:0000313" key="3">
    <source>
        <dbReference type="EMBL" id="KAF0392557.1"/>
    </source>
</evidence>
<dbReference type="Pfam" id="PF00651">
    <property type="entry name" value="BTB"/>
    <property type="match status" value="1"/>
</dbReference>
<dbReference type="OrthoDB" id="6359816at2759"/>
<dbReference type="InterPro" id="IPR002083">
    <property type="entry name" value="MATH/TRAF_dom"/>
</dbReference>
<evidence type="ECO:0000313" key="4">
    <source>
        <dbReference type="Proteomes" id="UP000439903"/>
    </source>
</evidence>
<dbReference type="Proteomes" id="UP000439903">
    <property type="component" value="Unassembled WGS sequence"/>
</dbReference>
<proteinExistence type="predicted"/>
<dbReference type="InterPro" id="IPR011333">
    <property type="entry name" value="SKP1/BTB/POZ_sf"/>
</dbReference>
<dbReference type="Pfam" id="PF22486">
    <property type="entry name" value="MATH_2"/>
    <property type="match status" value="1"/>
</dbReference>
<name>A0A8H4A393_GIGMA</name>
<protein>
    <submittedName>
        <fullName evidence="3">POZ domain-containing protein</fullName>
    </submittedName>
</protein>